<gene>
    <name evidence="1" type="ORF">HMPREF0083_05374</name>
</gene>
<organism evidence="1 2">
    <name type="scientific">Aneurinibacillus aneurinilyticus ATCC 12856</name>
    <dbReference type="NCBI Taxonomy" id="649747"/>
    <lineage>
        <taxon>Bacteria</taxon>
        <taxon>Bacillati</taxon>
        <taxon>Bacillota</taxon>
        <taxon>Bacilli</taxon>
        <taxon>Bacillales</taxon>
        <taxon>Paenibacillaceae</taxon>
        <taxon>Aneurinibacillus group</taxon>
        <taxon>Aneurinibacillus</taxon>
    </lineage>
</organism>
<protein>
    <submittedName>
        <fullName evidence="1">Uncharacterized protein</fullName>
    </submittedName>
</protein>
<dbReference type="EMBL" id="AWSJ01000330">
    <property type="protein sequence ID" value="ERI06248.1"/>
    <property type="molecule type" value="Genomic_DNA"/>
</dbReference>
<dbReference type="PATRIC" id="fig|649747.3.peg.4836"/>
<dbReference type="HOGENOM" id="CLU_3228913_0_0_9"/>
<evidence type="ECO:0000313" key="1">
    <source>
        <dbReference type="EMBL" id="ERI06248.1"/>
    </source>
</evidence>
<dbReference type="Proteomes" id="UP000016511">
    <property type="component" value="Unassembled WGS sequence"/>
</dbReference>
<name>U1WVJ0_ANEAE</name>
<keyword evidence="2" id="KW-1185">Reference proteome</keyword>
<evidence type="ECO:0000313" key="2">
    <source>
        <dbReference type="Proteomes" id="UP000016511"/>
    </source>
</evidence>
<dbReference type="AlphaFoldDB" id="U1WVJ0"/>
<proteinExistence type="predicted"/>
<sequence>MEALDCAYTPMKIKAEKDNKKMDSANKFLKKAAFRQFVSNSIS</sequence>
<reference evidence="1 2" key="1">
    <citation type="submission" date="2013-08" db="EMBL/GenBank/DDBJ databases">
        <authorList>
            <person name="Weinstock G."/>
            <person name="Sodergren E."/>
            <person name="Wylie T."/>
            <person name="Fulton L."/>
            <person name="Fulton R."/>
            <person name="Fronick C."/>
            <person name="O'Laughlin M."/>
            <person name="Godfrey J."/>
            <person name="Miner T."/>
            <person name="Herter B."/>
            <person name="Appelbaum E."/>
            <person name="Cordes M."/>
            <person name="Lek S."/>
            <person name="Wollam A."/>
            <person name="Pepin K.H."/>
            <person name="Palsikar V.B."/>
            <person name="Mitreva M."/>
            <person name="Wilson R.K."/>
        </authorList>
    </citation>
    <scope>NUCLEOTIDE SEQUENCE [LARGE SCALE GENOMIC DNA]</scope>
    <source>
        <strain evidence="1 2">ATCC 12856</strain>
    </source>
</reference>
<accession>U1WVJ0</accession>
<comment type="caution">
    <text evidence="1">The sequence shown here is derived from an EMBL/GenBank/DDBJ whole genome shotgun (WGS) entry which is preliminary data.</text>
</comment>